<dbReference type="Pfam" id="PF05916">
    <property type="entry name" value="Sld5"/>
    <property type="match status" value="1"/>
</dbReference>
<feature type="domain" description="GINS subunit" evidence="1">
    <location>
        <begin position="61"/>
        <end position="163"/>
    </location>
</feature>
<dbReference type="AlphaFoldDB" id="G4RNQ4"/>
<gene>
    <name evidence="2" type="ordered locus">TTX_0533</name>
</gene>
<protein>
    <submittedName>
        <fullName evidence="2">Replication initiation protein, GINS family</fullName>
    </submittedName>
</protein>
<organism evidence="2 3">
    <name type="scientific">Thermoproteus tenax (strain ATCC 35583 / DSM 2078 / JCM 9277 / NBRC 100435 / Kra 1)</name>
    <dbReference type="NCBI Taxonomy" id="768679"/>
    <lineage>
        <taxon>Archaea</taxon>
        <taxon>Thermoproteota</taxon>
        <taxon>Thermoprotei</taxon>
        <taxon>Thermoproteales</taxon>
        <taxon>Thermoproteaceae</taxon>
        <taxon>Thermoproteus</taxon>
    </lineage>
</organism>
<reference evidence="2 3" key="1">
    <citation type="journal article" date="2011" name="PLoS ONE">
        <title>The complete genome sequence of Thermoproteus tenax: a physiologically versatile member of the Crenarchaeota.</title>
        <authorList>
            <person name="Siebers B."/>
            <person name="Zaparty M."/>
            <person name="Raddatz G."/>
            <person name="Tjaden B."/>
            <person name="Albers S.V."/>
            <person name="Bell S.D."/>
            <person name="Blombach F."/>
            <person name="Kletzin A."/>
            <person name="Kyrpides N."/>
            <person name="Lanz C."/>
            <person name="Plagens A."/>
            <person name="Rampp M."/>
            <person name="Rosinus A."/>
            <person name="von Jan M."/>
            <person name="Makarova K.S."/>
            <person name="Klenk H.P."/>
            <person name="Schuster S.C."/>
            <person name="Hensel R."/>
        </authorList>
    </citation>
    <scope>NUCLEOTIDE SEQUENCE [LARGE SCALE GENOMIC DNA]</scope>
    <source>
        <strain evidence="3">ATCC 35583 / DSM 2078 / JCM 9277 / NBRC 100435 / Kra 1</strain>
    </source>
</reference>
<accession>G4RNQ4</accession>
<dbReference type="HOGENOM" id="CLU_116586_0_0_2"/>
<dbReference type="RefSeq" id="WP_014126455.1">
    <property type="nucleotide sequence ID" value="NC_016070.1"/>
</dbReference>
<evidence type="ECO:0000259" key="1">
    <source>
        <dbReference type="Pfam" id="PF05916"/>
    </source>
</evidence>
<dbReference type="STRING" id="768679.TTX_0533"/>
<dbReference type="Proteomes" id="UP000002654">
    <property type="component" value="Chromosome"/>
</dbReference>
<dbReference type="EMBL" id="FN869859">
    <property type="protein sequence ID" value="CCC81198.1"/>
    <property type="molecule type" value="Genomic_DNA"/>
</dbReference>
<dbReference type="eggNOG" id="arCOG00552">
    <property type="taxonomic scope" value="Archaea"/>
</dbReference>
<keyword evidence="3" id="KW-1185">Reference proteome</keyword>
<dbReference type="CDD" id="cd11714">
    <property type="entry name" value="GINS_A_archaea"/>
    <property type="match status" value="1"/>
</dbReference>
<dbReference type="PATRIC" id="fig|768679.9.peg.548"/>
<sequence>MPLTGGVAESVKLRVIITKDLPSIIGLGPFKAGSAAALPASVALRLVDMGAAQLDETELLKPQDVQSFKYSEEKDQWPIQLPEDFYARAKASILQLKREGDSRTMGQLISATRDLLIKRVEKIARLLAASPDLVENNDFMARLTPEERALARAIDLELISLLREVL</sequence>
<evidence type="ECO:0000313" key="2">
    <source>
        <dbReference type="EMBL" id="CCC81198.1"/>
    </source>
</evidence>
<dbReference type="GeneID" id="11263533"/>
<dbReference type="PaxDb" id="768679-TTX_0533"/>
<dbReference type="OrthoDB" id="27294at2157"/>
<dbReference type="Gene3D" id="3.40.5.50">
    <property type="match status" value="1"/>
</dbReference>
<proteinExistence type="predicted"/>
<evidence type="ECO:0000313" key="3">
    <source>
        <dbReference type="Proteomes" id="UP000002654"/>
    </source>
</evidence>
<name>G4RNQ4_THETK</name>
<dbReference type="KEGG" id="ttn:TTX_0533"/>
<dbReference type="InterPro" id="IPR021151">
    <property type="entry name" value="GINS_A"/>
</dbReference>